<evidence type="ECO:0000313" key="2">
    <source>
        <dbReference type="Proteomes" id="UP001159427"/>
    </source>
</evidence>
<dbReference type="EMBL" id="CALNXI010004399">
    <property type="protein sequence ID" value="CAH3195728.1"/>
    <property type="molecule type" value="Genomic_DNA"/>
</dbReference>
<name>A0ABN8SYI8_9CNID</name>
<sequence length="100" mass="11776">MPNPSKILRQVWDKEDDILEIKIAPFSKDTPITKNTILSYHGKVYDPLNKRLREAKTHVWRRWRHEHNHSLMETHQITRQTANIIAALQAQLQALRDMAG</sequence>
<keyword evidence="2" id="KW-1185">Reference proteome</keyword>
<evidence type="ECO:0000313" key="1">
    <source>
        <dbReference type="EMBL" id="CAH3195728.1"/>
    </source>
</evidence>
<comment type="caution">
    <text evidence="1">The sequence shown here is derived from an EMBL/GenBank/DDBJ whole genome shotgun (WGS) entry which is preliminary data.</text>
</comment>
<gene>
    <name evidence="1" type="ORF">PEVE_00030865</name>
</gene>
<reference evidence="1 2" key="1">
    <citation type="submission" date="2022-05" db="EMBL/GenBank/DDBJ databases">
        <authorList>
            <consortium name="Genoscope - CEA"/>
            <person name="William W."/>
        </authorList>
    </citation>
    <scope>NUCLEOTIDE SEQUENCE [LARGE SCALE GENOMIC DNA]</scope>
</reference>
<accession>A0ABN8SYI8</accession>
<evidence type="ECO:0008006" key="3">
    <source>
        <dbReference type="Google" id="ProtNLM"/>
    </source>
</evidence>
<proteinExistence type="predicted"/>
<organism evidence="1 2">
    <name type="scientific">Porites evermanni</name>
    <dbReference type="NCBI Taxonomy" id="104178"/>
    <lineage>
        <taxon>Eukaryota</taxon>
        <taxon>Metazoa</taxon>
        <taxon>Cnidaria</taxon>
        <taxon>Anthozoa</taxon>
        <taxon>Hexacorallia</taxon>
        <taxon>Scleractinia</taxon>
        <taxon>Fungiina</taxon>
        <taxon>Poritidae</taxon>
        <taxon>Porites</taxon>
    </lineage>
</organism>
<feature type="non-terminal residue" evidence="1">
    <location>
        <position position="100"/>
    </location>
</feature>
<protein>
    <recommendedName>
        <fullName evidence="3">Transposase</fullName>
    </recommendedName>
</protein>
<dbReference type="Proteomes" id="UP001159427">
    <property type="component" value="Unassembled WGS sequence"/>
</dbReference>